<reference evidence="1 2" key="1">
    <citation type="submission" date="2020-01" db="EMBL/GenBank/DDBJ databases">
        <title>Muriicola jejuensis KCTC 22299.</title>
        <authorList>
            <person name="Wang G."/>
        </authorList>
    </citation>
    <scope>NUCLEOTIDE SEQUENCE [LARGE SCALE GENOMIC DNA]</scope>
    <source>
        <strain evidence="1 2">KCTC 22299</strain>
    </source>
</reference>
<organism evidence="1 2">
    <name type="scientific">Muriicola jejuensis</name>
    <dbReference type="NCBI Taxonomy" id="504488"/>
    <lineage>
        <taxon>Bacteria</taxon>
        <taxon>Pseudomonadati</taxon>
        <taxon>Bacteroidota</taxon>
        <taxon>Flavobacteriia</taxon>
        <taxon>Flavobacteriales</taxon>
        <taxon>Flavobacteriaceae</taxon>
        <taxon>Muriicola</taxon>
    </lineage>
</organism>
<dbReference type="Proteomes" id="UP000468443">
    <property type="component" value="Unassembled WGS sequence"/>
</dbReference>
<dbReference type="EMBL" id="JAABOP010000001">
    <property type="protein sequence ID" value="NER09275.1"/>
    <property type="molecule type" value="Genomic_DNA"/>
</dbReference>
<accession>A0A6P0U815</accession>
<gene>
    <name evidence="1" type="ORF">GWK09_02000</name>
</gene>
<evidence type="ECO:0000313" key="2">
    <source>
        <dbReference type="Proteomes" id="UP000468443"/>
    </source>
</evidence>
<evidence type="ECO:0000313" key="1">
    <source>
        <dbReference type="EMBL" id="NER09275.1"/>
    </source>
</evidence>
<comment type="caution">
    <text evidence="1">The sequence shown here is derived from an EMBL/GenBank/DDBJ whole genome shotgun (WGS) entry which is preliminary data.</text>
</comment>
<dbReference type="AlphaFoldDB" id="A0A6P0U815"/>
<proteinExistence type="predicted"/>
<protein>
    <submittedName>
        <fullName evidence="1">Uncharacterized protein</fullName>
    </submittedName>
</protein>
<name>A0A6P0U815_9FLAO</name>
<dbReference type="RefSeq" id="WP_163691336.1">
    <property type="nucleotide sequence ID" value="NZ_FXTW01000001.1"/>
</dbReference>
<keyword evidence="2" id="KW-1185">Reference proteome</keyword>
<sequence>MKKFLTLSALLCLLFACKTEKKAPPKEEMNILEQVAKAHGMENWNKVKEIRFTFNVDRDTVHFEREWVWDTKSQEVRGISRGDTILYNRRAVDSLSERADAAFINDKYWLLAPINITWDKNNLTYSVEEKVPAPISSDSLTKLTVVYGNDGGYTPGDAYDFYLGEDFLVREWVFRKGNSPEPSSVTTWEGYEELNGLNISTMHKNKEGNFSLYFTNVQVIR</sequence>
<dbReference type="PROSITE" id="PS51257">
    <property type="entry name" value="PROKAR_LIPOPROTEIN"/>
    <property type="match status" value="1"/>
</dbReference>